<dbReference type="OrthoDB" id="203440at2759"/>
<dbReference type="GeneID" id="54419183"/>
<dbReference type="Proteomes" id="UP000504638">
    <property type="component" value="Unplaced"/>
</dbReference>
<feature type="compositionally biased region" description="Basic and acidic residues" evidence="1">
    <location>
        <begin position="280"/>
        <end position="290"/>
    </location>
</feature>
<gene>
    <name evidence="2 4" type="ORF">P152DRAFT_454574</name>
</gene>
<evidence type="ECO:0000313" key="2">
    <source>
        <dbReference type="EMBL" id="KAF1816308.1"/>
    </source>
</evidence>
<accession>A0A6G1GE28</accession>
<feature type="compositionally biased region" description="Basic and acidic residues" evidence="1">
    <location>
        <begin position="308"/>
        <end position="320"/>
    </location>
</feature>
<feature type="region of interest" description="Disordered" evidence="1">
    <location>
        <begin position="308"/>
        <end position="355"/>
    </location>
</feature>
<dbReference type="PANTHER" id="PTHR13237">
    <property type="entry name" value="SOMETHING ABOUT SILENCING PROTEIN 10-RELATED"/>
    <property type="match status" value="1"/>
</dbReference>
<reference evidence="2 4" key="1">
    <citation type="submission" date="2020-01" db="EMBL/GenBank/DDBJ databases">
        <authorList>
            <consortium name="DOE Joint Genome Institute"/>
            <person name="Haridas S."/>
            <person name="Albert R."/>
            <person name="Binder M."/>
            <person name="Bloem J."/>
            <person name="Labutti K."/>
            <person name="Salamov A."/>
            <person name="Andreopoulos B."/>
            <person name="Baker S.E."/>
            <person name="Barry K."/>
            <person name="Bills G."/>
            <person name="Bluhm B.H."/>
            <person name="Cannon C."/>
            <person name="Castanera R."/>
            <person name="Culley D.E."/>
            <person name="Daum C."/>
            <person name="Ezra D."/>
            <person name="Gonzalez J.B."/>
            <person name="Henrissat B."/>
            <person name="Kuo A."/>
            <person name="Liang C."/>
            <person name="Lipzen A."/>
            <person name="Lutzoni F."/>
            <person name="Magnuson J."/>
            <person name="Mondo S."/>
            <person name="Nolan M."/>
            <person name="Ohm R."/>
            <person name="Pangilinan J."/>
            <person name="Park H.-J."/>
            <person name="Ramirez L."/>
            <person name="Alfaro M."/>
            <person name="Sun H."/>
            <person name="Tritt A."/>
            <person name="Yoshinaga Y."/>
            <person name="Zwiers L.-H."/>
            <person name="Turgeon B.G."/>
            <person name="Goodwin S.B."/>
            <person name="Spatafora J.W."/>
            <person name="Crous P.W."/>
            <person name="Grigoriev I.V."/>
        </authorList>
    </citation>
    <scope>NUCLEOTIDE SEQUENCE</scope>
    <source>
        <strain evidence="2 4">CBS 781.70</strain>
    </source>
</reference>
<sequence length="355" mass="39472">MADSISALLSSLKTSLESTKDALPEPNDVLPSKDGMSLLDVKTDLFLSYMQNLVFLIYIKLRNLRDQEEEELGNQIIDKLVELRIFLERGVRPLEGRLKYQIDKVVQAADEAARLDAQKNASSKKRKGTSARRASDASAEGSGSGSGSESESDTVTGEKIDDLSFRPNPAAFVKPRIPAAHDAPRGKDDSSGLYKPPRIAPTALPTTESRKERADRAPKKSATLDEFVAGELSIAPLAEPSIGSTIRAGGRHMQSAKERKEEGERRKYEETNLVRLPMQNKKDKTKKERMGFGGEEWTELSRGVERIEKLTQRKDEDRGALGKSRRRKIDDIGPNGADAGDAWERKKRKVMRVRK</sequence>
<dbReference type="AlphaFoldDB" id="A0A6G1GE28"/>
<reference evidence="4" key="2">
    <citation type="submission" date="2020-04" db="EMBL/GenBank/DDBJ databases">
        <authorList>
            <consortium name="NCBI Genome Project"/>
        </authorList>
    </citation>
    <scope>NUCLEOTIDE SEQUENCE</scope>
    <source>
        <strain evidence="4">CBS 781.70</strain>
    </source>
</reference>
<feature type="region of interest" description="Disordered" evidence="1">
    <location>
        <begin position="241"/>
        <end position="294"/>
    </location>
</feature>
<dbReference type="PANTHER" id="PTHR13237:SF9">
    <property type="entry name" value="NEUROGUIDIN"/>
    <property type="match status" value="1"/>
</dbReference>
<proteinExistence type="predicted"/>
<feature type="compositionally biased region" description="Basic and acidic residues" evidence="1">
    <location>
        <begin position="255"/>
        <end position="272"/>
    </location>
</feature>
<evidence type="ECO:0000256" key="1">
    <source>
        <dbReference type="SAM" id="MobiDB-lite"/>
    </source>
</evidence>
<dbReference type="GO" id="GO:0000462">
    <property type="term" value="P:maturation of SSU-rRNA from tricistronic rRNA transcript (SSU-rRNA, 5.8S rRNA, LSU-rRNA)"/>
    <property type="evidence" value="ECO:0007669"/>
    <property type="project" value="TreeGrafter"/>
</dbReference>
<evidence type="ECO:0008006" key="5">
    <source>
        <dbReference type="Google" id="ProtNLM"/>
    </source>
</evidence>
<protein>
    <recommendedName>
        <fullName evidence="5">Localizes primarily to the nucleolus</fullName>
    </recommendedName>
</protein>
<dbReference type="InterPro" id="IPR007146">
    <property type="entry name" value="Sas10/Utp3/C1D"/>
</dbReference>
<organism evidence="2">
    <name type="scientific">Eremomyces bilateralis CBS 781.70</name>
    <dbReference type="NCBI Taxonomy" id="1392243"/>
    <lineage>
        <taxon>Eukaryota</taxon>
        <taxon>Fungi</taxon>
        <taxon>Dikarya</taxon>
        <taxon>Ascomycota</taxon>
        <taxon>Pezizomycotina</taxon>
        <taxon>Dothideomycetes</taxon>
        <taxon>Dothideomycetes incertae sedis</taxon>
        <taxon>Eremomycetales</taxon>
        <taxon>Eremomycetaceae</taxon>
        <taxon>Eremomyces</taxon>
    </lineage>
</organism>
<evidence type="ECO:0000313" key="3">
    <source>
        <dbReference type="Proteomes" id="UP000504638"/>
    </source>
</evidence>
<feature type="region of interest" description="Disordered" evidence="1">
    <location>
        <begin position="116"/>
        <end position="222"/>
    </location>
</feature>
<evidence type="ECO:0000313" key="4">
    <source>
        <dbReference type="RefSeq" id="XP_033537939.1"/>
    </source>
</evidence>
<dbReference type="EMBL" id="ML975150">
    <property type="protein sequence ID" value="KAF1816308.1"/>
    <property type="molecule type" value="Genomic_DNA"/>
</dbReference>
<reference evidence="4" key="3">
    <citation type="submission" date="2025-04" db="UniProtKB">
        <authorList>
            <consortium name="RefSeq"/>
        </authorList>
    </citation>
    <scope>IDENTIFICATION</scope>
    <source>
        <strain evidence="4">CBS 781.70</strain>
    </source>
</reference>
<dbReference type="GO" id="GO:0032040">
    <property type="term" value="C:small-subunit processome"/>
    <property type="evidence" value="ECO:0007669"/>
    <property type="project" value="TreeGrafter"/>
</dbReference>
<feature type="compositionally biased region" description="Basic and acidic residues" evidence="1">
    <location>
        <begin position="208"/>
        <end position="218"/>
    </location>
</feature>
<dbReference type="Pfam" id="PF04000">
    <property type="entry name" value="Sas10_Utp3"/>
    <property type="match status" value="1"/>
</dbReference>
<dbReference type="RefSeq" id="XP_033537939.1">
    <property type="nucleotide sequence ID" value="XM_033678613.1"/>
</dbReference>
<name>A0A6G1GE28_9PEZI</name>
<keyword evidence="3" id="KW-1185">Reference proteome</keyword>
<feature type="compositionally biased region" description="Basic residues" evidence="1">
    <location>
        <begin position="345"/>
        <end position="355"/>
    </location>
</feature>